<evidence type="ECO:0000313" key="6">
    <source>
        <dbReference type="Proteomes" id="UP000032304"/>
    </source>
</evidence>
<dbReference type="KEGG" id="gra:105772593"/>
<dbReference type="Pfam" id="PF18290">
    <property type="entry name" value="Nudix_hydro"/>
    <property type="match status" value="1"/>
</dbReference>
<evidence type="ECO:0000313" key="5">
    <source>
        <dbReference type="EMBL" id="KJB68535.1"/>
    </source>
</evidence>
<reference evidence="5 6" key="1">
    <citation type="journal article" date="2012" name="Nature">
        <title>Repeated polyploidization of Gossypium genomes and the evolution of spinnable cotton fibres.</title>
        <authorList>
            <person name="Paterson A.H."/>
            <person name="Wendel J.F."/>
            <person name="Gundlach H."/>
            <person name="Guo H."/>
            <person name="Jenkins J."/>
            <person name="Jin D."/>
            <person name="Llewellyn D."/>
            <person name="Showmaker K.C."/>
            <person name="Shu S."/>
            <person name="Udall J."/>
            <person name="Yoo M.J."/>
            <person name="Byers R."/>
            <person name="Chen W."/>
            <person name="Doron-Faigenboim A."/>
            <person name="Duke M.V."/>
            <person name="Gong L."/>
            <person name="Grimwood J."/>
            <person name="Grover C."/>
            <person name="Grupp K."/>
            <person name="Hu G."/>
            <person name="Lee T.H."/>
            <person name="Li J."/>
            <person name="Lin L."/>
            <person name="Liu T."/>
            <person name="Marler B.S."/>
            <person name="Page J.T."/>
            <person name="Roberts A.W."/>
            <person name="Romanel E."/>
            <person name="Sanders W.S."/>
            <person name="Szadkowski E."/>
            <person name="Tan X."/>
            <person name="Tang H."/>
            <person name="Xu C."/>
            <person name="Wang J."/>
            <person name="Wang Z."/>
            <person name="Zhang D."/>
            <person name="Zhang L."/>
            <person name="Ashrafi H."/>
            <person name="Bedon F."/>
            <person name="Bowers J.E."/>
            <person name="Brubaker C.L."/>
            <person name="Chee P.W."/>
            <person name="Das S."/>
            <person name="Gingle A.R."/>
            <person name="Haigler C.H."/>
            <person name="Harker D."/>
            <person name="Hoffmann L.V."/>
            <person name="Hovav R."/>
            <person name="Jones D.C."/>
            <person name="Lemke C."/>
            <person name="Mansoor S."/>
            <person name="ur Rahman M."/>
            <person name="Rainville L.N."/>
            <person name="Rambani A."/>
            <person name="Reddy U.K."/>
            <person name="Rong J.K."/>
            <person name="Saranga Y."/>
            <person name="Scheffler B.E."/>
            <person name="Scheffler J.A."/>
            <person name="Stelly D.M."/>
            <person name="Triplett B.A."/>
            <person name="Van Deynze A."/>
            <person name="Vaslin M.F."/>
            <person name="Waghmare V.N."/>
            <person name="Walford S.A."/>
            <person name="Wright R.J."/>
            <person name="Zaki E.A."/>
            <person name="Zhang T."/>
            <person name="Dennis E.S."/>
            <person name="Mayer K.F."/>
            <person name="Peterson D.G."/>
            <person name="Rokhsar D.S."/>
            <person name="Wang X."/>
            <person name="Schmutz J."/>
        </authorList>
    </citation>
    <scope>NUCLEOTIDE SEQUENCE [LARGE SCALE GENOMIC DNA]</scope>
</reference>
<dbReference type="PANTHER" id="PTHR13994">
    <property type="entry name" value="NUDIX HYDROLASE RELATED"/>
    <property type="match status" value="1"/>
</dbReference>
<evidence type="ECO:0000256" key="1">
    <source>
        <dbReference type="ARBA" id="ARBA00005582"/>
    </source>
</evidence>
<dbReference type="eggNOG" id="KOG0648">
    <property type="taxonomic scope" value="Eukaryota"/>
</dbReference>
<accession>A0A0D2VF54</accession>
<dbReference type="FunFam" id="3.90.79.10:FF:000015">
    <property type="entry name" value="Nudix hydrolase 8"/>
    <property type="match status" value="1"/>
</dbReference>
<dbReference type="InterPro" id="IPR003293">
    <property type="entry name" value="Nudix_hydrolase6-like"/>
</dbReference>
<dbReference type="GO" id="GO:0051287">
    <property type="term" value="F:NAD binding"/>
    <property type="evidence" value="ECO:0007669"/>
    <property type="project" value="TreeGrafter"/>
</dbReference>
<dbReference type="InterPro" id="IPR000086">
    <property type="entry name" value="NUDIX_hydrolase_dom"/>
</dbReference>
<dbReference type="GO" id="GO:0035529">
    <property type="term" value="F:NADH pyrophosphatase activity"/>
    <property type="evidence" value="ECO:0007669"/>
    <property type="project" value="TreeGrafter"/>
</dbReference>
<comment type="similarity">
    <text evidence="1">Belongs to the Nudix hydrolase family.</text>
</comment>
<dbReference type="Gene3D" id="3.90.79.10">
    <property type="entry name" value="Nucleoside Triphosphate Pyrophosphohydrolase"/>
    <property type="match status" value="1"/>
</dbReference>
<dbReference type="PRINTS" id="PR01356">
    <property type="entry name" value="GFGPROTEIN"/>
</dbReference>
<gene>
    <name evidence="5" type="ORF">B456_010G248700</name>
</gene>
<organism evidence="5 6">
    <name type="scientific">Gossypium raimondii</name>
    <name type="common">Peruvian cotton</name>
    <name type="synonym">Gossypium klotzschianum subsp. raimondii</name>
    <dbReference type="NCBI Taxonomy" id="29730"/>
    <lineage>
        <taxon>Eukaryota</taxon>
        <taxon>Viridiplantae</taxon>
        <taxon>Streptophyta</taxon>
        <taxon>Embryophyta</taxon>
        <taxon>Tracheophyta</taxon>
        <taxon>Spermatophyta</taxon>
        <taxon>Magnoliopsida</taxon>
        <taxon>eudicotyledons</taxon>
        <taxon>Gunneridae</taxon>
        <taxon>Pentapetalae</taxon>
        <taxon>rosids</taxon>
        <taxon>malvids</taxon>
        <taxon>Malvales</taxon>
        <taxon>Malvaceae</taxon>
        <taxon>Malvoideae</taxon>
        <taxon>Gossypium</taxon>
    </lineage>
</organism>
<name>A0A0D2VF54_GOSRA</name>
<dbReference type="Gramene" id="KJB68535">
    <property type="protein sequence ID" value="KJB68535"/>
    <property type="gene ID" value="B456_010G248700"/>
</dbReference>
<protein>
    <recommendedName>
        <fullName evidence="4">Nudix hydrolase domain-containing protein</fullName>
    </recommendedName>
</protein>
<dbReference type="Gene3D" id="3.40.630.30">
    <property type="match status" value="1"/>
</dbReference>
<dbReference type="PROSITE" id="PS51462">
    <property type="entry name" value="NUDIX"/>
    <property type="match status" value="1"/>
</dbReference>
<dbReference type="Pfam" id="PF00293">
    <property type="entry name" value="NUDIX"/>
    <property type="match status" value="1"/>
</dbReference>
<dbReference type="Proteomes" id="UP000032304">
    <property type="component" value="Chromosome 10"/>
</dbReference>
<dbReference type="PANTHER" id="PTHR13994:SF29">
    <property type="entry name" value="NUDIX HYDROLASE 2"/>
    <property type="match status" value="1"/>
</dbReference>
<dbReference type="GO" id="GO:0046872">
    <property type="term" value="F:metal ion binding"/>
    <property type="evidence" value="ECO:0007669"/>
    <property type="project" value="UniProtKB-KW"/>
</dbReference>
<keyword evidence="2" id="KW-0479">Metal-binding</keyword>
<dbReference type="FunFam" id="3.40.630.30:FF:000016">
    <property type="entry name" value="nudix hydrolase 2"/>
    <property type="match status" value="1"/>
</dbReference>
<keyword evidence="3" id="KW-0378">Hydrolase</keyword>
<dbReference type="CDD" id="cd04670">
    <property type="entry name" value="NUDIX_ASFGF2_Nudt6"/>
    <property type="match status" value="1"/>
</dbReference>
<evidence type="ECO:0000256" key="2">
    <source>
        <dbReference type="ARBA" id="ARBA00022723"/>
    </source>
</evidence>
<dbReference type="OrthoDB" id="447842at2759"/>
<dbReference type="GO" id="GO:0047631">
    <property type="term" value="F:ADP-ribose diphosphatase activity"/>
    <property type="evidence" value="ECO:0007669"/>
    <property type="project" value="TreeGrafter"/>
</dbReference>
<evidence type="ECO:0000256" key="3">
    <source>
        <dbReference type="ARBA" id="ARBA00022801"/>
    </source>
</evidence>
<dbReference type="InterPro" id="IPR040618">
    <property type="entry name" value="Pre-Nudix"/>
</dbReference>
<dbReference type="InterPro" id="IPR015797">
    <property type="entry name" value="NUDIX_hydrolase-like_dom_sf"/>
</dbReference>
<dbReference type="SUPFAM" id="SSF55811">
    <property type="entry name" value="Nudix"/>
    <property type="match status" value="1"/>
</dbReference>
<feature type="domain" description="Nudix hydrolase" evidence="4">
    <location>
        <begin position="168"/>
        <end position="300"/>
    </location>
</feature>
<keyword evidence="6" id="KW-1185">Reference proteome</keyword>
<proteinExistence type="inferred from homology"/>
<dbReference type="AlphaFoldDB" id="A0A0D2VF54"/>
<sequence>MLRRPAALLSFSITARNLWSLLGFRFAPKLASCTTLQLSSSSTASYRTRTRFRAMSTSVNSTPVNEKDEQVFQDFKLLNAVDDRYGGVIVEVREAMDSALFGSVLRASIAQWRHQGKKGVWIKLPIQHVNLVEAAVKEGFWFHHAEPNYLMLCYWIPEGTHTLPANASHRIGIGAFVMNEKREVLVVQESTGRFRGTGVWKFPTGVVNEGEDICAAAVREVKEETAVDTKFIEILAFRQSHKAFFDKSDIFFLCLLEPLSSEVQKQETELEAAKWMPFEEYEAQPFVQKHELLKYIVDICLAKKDRNYSGFSPVPTTSVFSDEKNYMYFNTTDLNGQ</sequence>
<dbReference type="EMBL" id="CM001749">
    <property type="protein sequence ID" value="KJB68535.1"/>
    <property type="molecule type" value="Genomic_DNA"/>
</dbReference>
<evidence type="ECO:0000259" key="4">
    <source>
        <dbReference type="PROSITE" id="PS51462"/>
    </source>
</evidence>